<dbReference type="Proteomes" id="UP000241639">
    <property type="component" value="Unassembled WGS sequence"/>
</dbReference>
<evidence type="ECO:0000256" key="1">
    <source>
        <dbReference type="SAM" id="Phobius"/>
    </source>
</evidence>
<name>A0A2T4ZAF2_9BACL</name>
<sequence length="336" mass="37616">MKQLKMEGGESLEHEASPLRRWGFLEIIDGTFQVFRTRFVPLFFSVFLLIGLFQFVFNLLNLQLSETLEPLSDPFLDPMPADASLEPFGWGEAVLMALMTGGVLVTYIFLYPLMRVAVSWITVRNLIEEQAVTTGEALKRAWKTATSALLTHWLAGAIVLGGLVVIAALVFLPFSLLGIIAGEWVVTLILSGIVFLLLILPLLLWVLIRLSLLFPVIVEEQTSYFAALKRSWSLTRRSFWRLFAFFLFVGTILFGVTGIMGVVLQLLLMWWASIDWTYLWIGNIIVALVLTGLTCLLEAGLGVLATVLYVDQRIRLEGVDLELAFRISAGKEDGRV</sequence>
<evidence type="ECO:0000313" key="4">
    <source>
        <dbReference type="Proteomes" id="UP000241639"/>
    </source>
</evidence>
<feature type="domain" description="Glycerophosphoryl diester phosphodiesterase membrane" evidence="2">
    <location>
        <begin position="193"/>
        <end position="312"/>
    </location>
</feature>
<keyword evidence="1" id="KW-0812">Transmembrane</keyword>
<dbReference type="AlphaFoldDB" id="A0A2T4ZAF2"/>
<organism evidence="3 4">
    <name type="scientific">Desmospora activa DSM 45169</name>
    <dbReference type="NCBI Taxonomy" id="1121389"/>
    <lineage>
        <taxon>Bacteria</taxon>
        <taxon>Bacillati</taxon>
        <taxon>Bacillota</taxon>
        <taxon>Bacilli</taxon>
        <taxon>Bacillales</taxon>
        <taxon>Thermoactinomycetaceae</taxon>
        <taxon>Desmospora</taxon>
    </lineage>
</organism>
<dbReference type="PANTHER" id="PTHR33133">
    <property type="entry name" value="OS08G0107100 PROTEIN-RELATED"/>
    <property type="match status" value="1"/>
</dbReference>
<evidence type="ECO:0000259" key="2">
    <source>
        <dbReference type="Pfam" id="PF10110"/>
    </source>
</evidence>
<dbReference type="InterPro" id="IPR018476">
    <property type="entry name" value="GlyceroP-diester-Pdiesterase_M"/>
</dbReference>
<keyword evidence="1" id="KW-1133">Transmembrane helix</keyword>
<feature type="transmembrane region" description="Helical" evidence="1">
    <location>
        <begin position="239"/>
        <end position="272"/>
    </location>
</feature>
<feature type="transmembrane region" description="Helical" evidence="1">
    <location>
        <begin position="149"/>
        <end position="172"/>
    </location>
</feature>
<feature type="transmembrane region" description="Helical" evidence="1">
    <location>
        <begin position="93"/>
        <end position="114"/>
    </location>
</feature>
<proteinExistence type="predicted"/>
<feature type="transmembrane region" description="Helical" evidence="1">
    <location>
        <begin position="278"/>
        <end position="310"/>
    </location>
</feature>
<gene>
    <name evidence="3" type="ORF">C8J48_1467</name>
</gene>
<reference evidence="3 4" key="1">
    <citation type="submission" date="2018-04" db="EMBL/GenBank/DDBJ databases">
        <title>Genomic Encyclopedia of Archaeal and Bacterial Type Strains, Phase II (KMG-II): from individual species to whole genera.</title>
        <authorList>
            <person name="Goeker M."/>
        </authorList>
    </citation>
    <scope>NUCLEOTIDE SEQUENCE [LARGE SCALE GENOMIC DNA]</scope>
    <source>
        <strain evidence="3 4">DSM 45169</strain>
    </source>
</reference>
<feature type="transmembrane region" description="Helical" evidence="1">
    <location>
        <begin position="39"/>
        <end position="60"/>
    </location>
</feature>
<keyword evidence="1" id="KW-0472">Membrane</keyword>
<dbReference type="Pfam" id="PF10110">
    <property type="entry name" value="GPDPase_memb"/>
    <property type="match status" value="1"/>
</dbReference>
<accession>A0A2T4ZAF2</accession>
<keyword evidence="4" id="KW-1185">Reference proteome</keyword>
<protein>
    <submittedName>
        <fullName evidence="3">Glycerophosphoryl diester phosphodiesterase family protein</fullName>
    </submittedName>
</protein>
<comment type="caution">
    <text evidence="3">The sequence shown here is derived from an EMBL/GenBank/DDBJ whole genome shotgun (WGS) entry which is preliminary data.</text>
</comment>
<dbReference type="OrthoDB" id="2375893at2"/>
<feature type="transmembrane region" description="Helical" evidence="1">
    <location>
        <begin position="184"/>
        <end position="208"/>
    </location>
</feature>
<evidence type="ECO:0000313" key="3">
    <source>
        <dbReference type="EMBL" id="PTM58871.1"/>
    </source>
</evidence>
<dbReference type="PANTHER" id="PTHR33133:SF1">
    <property type="entry name" value="EXPRESSED PROTEIN-RELATED"/>
    <property type="match status" value="1"/>
</dbReference>
<dbReference type="EMBL" id="PZZP01000001">
    <property type="protein sequence ID" value="PTM58871.1"/>
    <property type="molecule type" value="Genomic_DNA"/>
</dbReference>